<keyword evidence="5" id="KW-0175">Coiled coil</keyword>
<evidence type="ECO:0000313" key="9">
    <source>
        <dbReference type="Proteomes" id="UP000525078"/>
    </source>
</evidence>
<dbReference type="EMBL" id="JAATIP010000026">
    <property type="protein sequence ID" value="KAF4391047.1"/>
    <property type="molecule type" value="Genomic_DNA"/>
</dbReference>
<dbReference type="AlphaFoldDB" id="A0A7J6H6Z4"/>
<keyword evidence="3" id="KW-0804">Transcription</keyword>
<evidence type="ECO:0000256" key="4">
    <source>
        <dbReference type="ARBA" id="ARBA00023242"/>
    </source>
</evidence>
<keyword evidence="2" id="KW-0805">Transcription regulation</keyword>
<dbReference type="GO" id="GO:0046983">
    <property type="term" value="F:protein dimerization activity"/>
    <property type="evidence" value="ECO:0007669"/>
    <property type="project" value="InterPro"/>
</dbReference>
<reference evidence="8 9" key="1">
    <citation type="journal article" date="2020" name="bioRxiv">
        <title>Sequence and annotation of 42 cannabis genomes reveals extensive copy number variation in cannabinoid synthesis and pathogen resistance genes.</title>
        <authorList>
            <person name="Mckernan K.J."/>
            <person name="Helbert Y."/>
            <person name="Kane L.T."/>
            <person name="Ebling H."/>
            <person name="Zhang L."/>
            <person name="Liu B."/>
            <person name="Eaton Z."/>
            <person name="Mclaughlin S."/>
            <person name="Kingan S."/>
            <person name="Baybayan P."/>
            <person name="Concepcion G."/>
            <person name="Jordan M."/>
            <person name="Riva A."/>
            <person name="Barbazuk W."/>
            <person name="Harkins T."/>
        </authorList>
    </citation>
    <scope>NUCLEOTIDE SEQUENCE [LARGE SCALE GENOMIC DNA]</scope>
    <source>
        <strain evidence="9">cv. Jamaican Lion 4</strain>
        <tissue evidence="8">Leaf</tissue>
    </source>
</reference>
<feature type="region of interest" description="Disordered" evidence="6">
    <location>
        <begin position="1"/>
        <end position="35"/>
    </location>
</feature>
<keyword evidence="4" id="KW-0539">Nucleus</keyword>
<gene>
    <name evidence="8" type="ORF">F8388_024879</name>
</gene>
<protein>
    <recommendedName>
        <fullName evidence="7">BHLH domain-containing protein</fullName>
    </recommendedName>
</protein>
<evidence type="ECO:0000256" key="5">
    <source>
        <dbReference type="SAM" id="Coils"/>
    </source>
</evidence>
<comment type="subcellular location">
    <subcellularLocation>
        <location evidence="1">Nucleus</location>
    </subcellularLocation>
</comment>
<evidence type="ECO:0000313" key="8">
    <source>
        <dbReference type="EMBL" id="KAF4391047.1"/>
    </source>
</evidence>
<proteinExistence type="predicted"/>
<dbReference type="Proteomes" id="UP000525078">
    <property type="component" value="Unassembled WGS sequence"/>
</dbReference>
<feature type="domain" description="BHLH" evidence="7">
    <location>
        <begin position="279"/>
        <end position="330"/>
    </location>
</feature>
<evidence type="ECO:0000256" key="2">
    <source>
        <dbReference type="ARBA" id="ARBA00023015"/>
    </source>
</evidence>
<evidence type="ECO:0000256" key="1">
    <source>
        <dbReference type="ARBA" id="ARBA00004123"/>
    </source>
</evidence>
<accession>A0A7J6H6Z4</accession>
<feature type="region of interest" description="Disordered" evidence="6">
    <location>
        <begin position="225"/>
        <end position="246"/>
    </location>
</feature>
<dbReference type="SMART" id="SM00353">
    <property type="entry name" value="HLH"/>
    <property type="match status" value="1"/>
</dbReference>
<evidence type="ECO:0000256" key="3">
    <source>
        <dbReference type="ARBA" id="ARBA00023163"/>
    </source>
</evidence>
<dbReference type="PROSITE" id="PS50888">
    <property type="entry name" value="BHLH"/>
    <property type="match status" value="1"/>
</dbReference>
<dbReference type="Gene3D" id="4.10.280.10">
    <property type="entry name" value="Helix-loop-helix DNA-binding domain"/>
    <property type="match status" value="1"/>
</dbReference>
<evidence type="ECO:0000256" key="6">
    <source>
        <dbReference type="SAM" id="MobiDB-lite"/>
    </source>
</evidence>
<dbReference type="SUPFAM" id="SSF47459">
    <property type="entry name" value="HLH, helix-loop-helix DNA-binding domain"/>
    <property type="match status" value="1"/>
</dbReference>
<sequence>MEMAEHLDHTTPNGNNGQVSDATTPQNEDLNESHSQSLIAESFDHEQTLAHDESLKNLQVIHLEANANEDQILQGQKIDQEIKKCEDKNDDLDNRALKPIEDVQKDDELYIFQELHQELERMEQQASETLKAMDAESQHLTRVNNKLSDILGELSRVLQDRNSDINVVDEALQQTLLALDMDKFDENMIDKRQDLTCEIYDKYDKMLEYVEVLFAVYSTTEHDNDTNINYPSNHHMNDDQDQPLPPNDNLDQINQHDVTIHDLEKSSSSRMAAPPPQSMAVLTGKERRQVRAKEMQNNMLRLREIIPDTNSTKMTKSQVLQAAYNYIIFLKTQLGLDHISRRNCTDQNRTVASKQFVDRFTKD</sequence>
<feature type="compositionally biased region" description="Polar residues" evidence="6">
    <location>
        <begin position="10"/>
        <end position="35"/>
    </location>
</feature>
<dbReference type="InterPro" id="IPR011598">
    <property type="entry name" value="bHLH_dom"/>
</dbReference>
<evidence type="ECO:0000259" key="7">
    <source>
        <dbReference type="PROSITE" id="PS50888"/>
    </source>
</evidence>
<feature type="coiled-coil region" evidence="5">
    <location>
        <begin position="75"/>
        <end position="136"/>
    </location>
</feature>
<dbReference type="GO" id="GO:0005634">
    <property type="term" value="C:nucleus"/>
    <property type="evidence" value="ECO:0007669"/>
    <property type="project" value="UniProtKB-SubCell"/>
</dbReference>
<organism evidence="8 9">
    <name type="scientific">Cannabis sativa</name>
    <name type="common">Hemp</name>
    <name type="synonym">Marijuana</name>
    <dbReference type="NCBI Taxonomy" id="3483"/>
    <lineage>
        <taxon>Eukaryota</taxon>
        <taxon>Viridiplantae</taxon>
        <taxon>Streptophyta</taxon>
        <taxon>Embryophyta</taxon>
        <taxon>Tracheophyta</taxon>
        <taxon>Spermatophyta</taxon>
        <taxon>Magnoliopsida</taxon>
        <taxon>eudicotyledons</taxon>
        <taxon>Gunneridae</taxon>
        <taxon>Pentapetalae</taxon>
        <taxon>rosids</taxon>
        <taxon>fabids</taxon>
        <taxon>Rosales</taxon>
        <taxon>Cannabaceae</taxon>
        <taxon>Cannabis</taxon>
    </lineage>
</organism>
<dbReference type="Pfam" id="PF00010">
    <property type="entry name" value="HLH"/>
    <property type="match status" value="1"/>
</dbReference>
<dbReference type="InterPro" id="IPR036638">
    <property type="entry name" value="HLH_DNA-bd_sf"/>
</dbReference>
<name>A0A7J6H6Z4_CANSA</name>
<comment type="caution">
    <text evidence="8">The sequence shown here is derived from an EMBL/GenBank/DDBJ whole genome shotgun (WGS) entry which is preliminary data.</text>
</comment>